<evidence type="ECO:0000256" key="1">
    <source>
        <dbReference type="SAM" id="Phobius"/>
    </source>
</evidence>
<evidence type="ECO:0000313" key="2">
    <source>
        <dbReference type="EMBL" id="AWQ64125.1"/>
    </source>
</evidence>
<dbReference type="GeneID" id="36957427"/>
<feature type="transmembrane region" description="Helical" evidence="1">
    <location>
        <begin position="33"/>
        <end position="57"/>
    </location>
</feature>
<proteinExistence type="predicted"/>
<sequence length="382" mass="45842">MKLLNKKLNQRTEYDEFKDFRPFFNFIRNNPDIFLFIGLIALSMTVFFLSPAMWFTWDKELDIPVYSFHYSHLLPKLLQMLRDGQILATDIYGQLVPDYKVVSEEAELFKKNYELRVQETTLKIWGYEPIVYFVNPGYRAALEFYTRLHTHTTRIAVVLIHQEIFLRVFLQYQITFFIFGIDDPSLRYKLIFLFLWREENGMTVPEYPVMQLSKFLNPEWCELNYEWIDNHPSTPEILDYITTPFTFLPSAYNGMIYLIECINAFKADIDKFEIQYKEDLHRLYHSDKCKLTEEMLRKVDKLIASADKILGPELKTLENGMSIYENFKRYYSGDADFSTDIYFLEVICDPIERISTFPLIFQLLMTRDDYFIICQHHFLLYF</sequence>
<geneLocation type="mitochondrion" evidence="2"/>
<keyword evidence="1" id="KW-0812">Transmembrane</keyword>
<reference evidence="2" key="1">
    <citation type="journal article" date="2018" name="Genome Biol. Evol.">
        <title>Recurrent loss, horizontal transfer, and the obscure origins of mitochondrial introns in diatoms (Bacillariophyta).</title>
        <authorList>
            <person name="Guillory W.X."/>
            <person name="Onyshchenko A."/>
            <person name="Ruck E.C."/>
            <person name="Parks M."/>
            <person name="Nakov T."/>
            <person name="Wickett N.J."/>
            <person name="Alverson A.J."/>
        </authorList>
    </citation>
    <scope>NUCLEOTIDE SEQUENCE</scope>
    <source>
        <strain evidence="2">ECT3802</strain>
    </source>
</reference>
<gene>
    <name evidence="2" type="primary">orf382</name>
</gene>
<name>A0A2U9GIX4_9STRA</name>
<dbReference type="EMBL" id="MG271847">
    <property type="protein sequence ID" value="AWQ64125.1"/>
    <property type="molecule type" value="Genomic_DNA"/>
</dbReference>
<keyword evidence="2" id="KW-0496">Mitochondrion</keyword>
<organism evidence="2">
    <name type="scientific">Toxarium undulatum</name>
    <dbReference type="NCBI Taxonomy" id="210620"/>
    <lineage>
        <taxon>Eukaryota</taxon>
        <taxon>Sar</taxon>
        <taxon>Stramenopiles</taxon>
        <taxon>Ochrophyta</taxon>
        <taxon>Bacillariophyta</taxon>
        <taxon>Mediophyceae</taxon>
        <taxon>Toxariales</taxon>
        <taxon>Toxariaceae</taxon>
        <taxon>Toxarium</taxon>
    </lineage>
</organism>
<accession>A0A2U9GIX4</accession>
<dbReference type="AlphaFoldDB" id="A0A2U9GIX4"/>
<dbReference type="RefSeq" id="YP_009495478.1">
    <property type="nucleotide sequence ID" value="NC_037988.1"/>
</dbReference>
<protein>
    <submittedName>
        <fullName evidence="2">Uncharacterized protein</fullName>
    </submittedName>
</protein>
<keyword evidence="1" id="KW-1133">Transmembrane helix</keyword>
<keyword evidence="1" id="KW-0472">Membrane</keyword>